<accession>A0ABM7N2H1</accession>
<reference evidence="2 3" key="1">
    <citation type="submission" date="2021-01" db="EMBL/GenBank/DDBJ databases">
        <title>Complete genome sequence of Erwinia rhapontici MAFF 311153.</title>
        <authorList>
            <person name="Morohoshi T."/>
            <person name="Someya N."/>
        </authorList>
    </citation>
    <scope>NUCLEOTIDE SEQUENCE [LARGE SCALE GENOMIC DNA]</scope>
    <source>
        <strain evidence="2 3">MAFF 311153</strain>
    </source>
</reference>
<dbReference type="InterPro" id="IPR025870">
    <property type="entry name" value="Glyoxalase-like_dom"/>
</dbReference>
<evidence type="ECO:0000313" key="3">
    <source>
        <dbReference type="Proteomes" id="UP000677515"/>
    </source>
</evidence>
<dbReference type="GeneID" id="99867070"/>
<dbReference type="RefSeq" id="WP_159336433.1">
    <property type="nucleotide sequence ID" value="NZ_AP024329.1"/>
</dbReference>
<name>A0ABM7N2H1_ERWRD</name>
<keyword evidence="3" id="KW-1185">Reference proteome</keyword>
<sequence>MATLKWDHAVQFVNHPEEAIQIFAAQLLNAIPGGRHPGWGTRNALSYFGLTYIEFLAIADQAELETAAQRFLLSRDAAQLLPENQALYRVALRSDDIVQTHEDLHRKGLQVSAIADGQRNDPQGNVISWRIFTIDGDVNGLPYPFVLQWGEDDDARLARLRAQGLDSPHPAGEVALTRAVFDVQDPQAVRAHWQALFGFAPLADATQEGLDLGDQQFIFRPGADNRLVELVLTAGEPALHGKRWSVGHGEYVFAQG</sequence>
<protein>
    <recommendedName>
        <fullName evidence="1">Glyoxalase-like domain-containing protein</fullName>
    </recommendedName>
</protein>
<organism evidence="2 3">
    <name type="scientific">Erwinia rhapontici</name>
    <name type="common">Pectobacterium rhapontici</name>
    <dbReference type="NCBI Taxonomy" id="55212"/>
    <lineage>
        <taxon>Bacteria</taxon>
        <taxon>Pseudomonadati</taxon>
        <taxon>Pseudomonadota</taxon>
        <taxon>Gammaproteobacteria</taxon>
        <taxon>Enterobacterales</taxon>
        <taxon>Erwiniaceae</taxon>
        <taxon>Erwinia</taxon>
    </lineage>
</organism>
<evidence type="ECO:0000259" key="1">
    <source>
        <dbReference type="Pfam" id="PF13468"/>
    </source>
</evidence>
<dbReference type="InterPro" id="IPR029068">
    <property type="entry name" value="Glyas_Bleomycin-R_OHBP_Dase"/>
</dbReference>
<dbReference type="Gene3D" id="3.10.180.10">
    <property type="entry name" value="2,3-Dihydroxybiphenyl 1,2-Dioxygenase, domain 1"/>
    <property type="match status" value="1"/>
</dbReference>
<dbReference type="EMBL" id="AP024329">
    <property type="protein sequence ID" value="BCQ35520.1"/>
    <property type="molecule type" value="Genomic_DNA"/>
</dbReference>
<proteinExistence type="predicted"/>
<dbReference type="Proteomes" id="UP000677515">
    <property type="component" value="Chromosome"/>
</dbReference>
<dbReference type="PANTHER" id="PTHR40265">
    <property type="entry name" value="BLL2707 PROTEIN"/>
    <property type="match status" value="1"/>
</dbReference>
<dbReference type="SUPFAM" id="SSF54593">
    <property type="entry name" value="Glyoxalase/Bleomycin resistance protein/Dihydroxybiphenyl dioxygenase"/>
    <property type="match status" value="1"/>
</dbReference>
<evidence type="ECO:0000313" key="2">
    <source>
        <dbReference type="EMBL" id="BCQ35520.1"/>
    </source>
</evidence>
<gene>
    <name evidence="2" type="ORF">ERHA53_28630</name>
</gene>
<feature type="domain" description="Glyoxalase-like" evidence="1">
    <location>
        <begin position="6"/>
        <end position="197"/>
    </location>
</feature>
<dbReference type="PANTHER" id="PTHR40265:SF1">
    <property type="entry name" value="GLYOXALASE-LIKE DOMAIN-CONTAINING PROTEIN"/>
    <property type="match status" value="1"/>
</dbReference>
<dbReference type="Pfam" id="PF13468">
    <property type="entry name" value="Glyoxalase_3"/>
    <property type="match status" value="1"/>
</dbReference>